<protein>
    <submittedName>
        <fullName evidence="1">Uncharacterized protein</fullName>
    </submittedName>
</protein>
<dbReference type="AlphaFoldDB" id="A0A3P7J3S1"/>
<keyword evidence="2" id="KW-1185">Reference proteome</keyword>
<dbReference type="Proteomes" id="UP000270094">
    <property type="component" value="Unassembled WGS sequence"/>
</dbReference>
<evidence type="ECO:0000313" key="2">
    <source>
        <dbReference type="Proteomes" id="UP000270094"/>
    </source>
</evidence>
<evidence type="ECO:0000313" key="1">
    <source>
        <dbReference type="EMBL" id="VDM79841.1"/>
    </source>
</evidence>
<name>A0A3P7J3S1_STRVU</name>
<gene>
    <name evidence="1" type="ORF">SVUK_LOCUS14839</name>
</gene>
<reference evidence="1 2" key="1">
    <citation type="submission" date="2018-11" db="EMBL/GenBank/DDBJ databases">
        <authorList>
            <consortium name="Pathogen Informatics"/>
        </authorList>
    </citation>
    <scope>NUCLEOTIDE SEQUENCE [LARGE SCALE GENOMIC DNA]</scope>
</reference>
<proteinExistence type="predicted"/>
<accession>A0A3P7J3S1</accession>
<dbReference type="EMBL" id="UYYB01106546">
    <property type="protein sequence ID" value="VDM79841.1"/>
    <property type="molecule type" value="Genomic_DNA"/>
</dbReference>
<sequence>MCPAPVDDPPPTTPLPRILNCRCYNVYDVSTVVDAAAYRLEALSKLPQYSSLAPIFKALIDMGSDPTLLDVNVNYSGLFEIEESQRLLFKLKQKFNNLRKSPPSTQTLTKIMTNGGSSTTGSQVSAGRPNWEKIKRYLRIVVDILELILDG</sequence>
<dbReference type="OrthoDB" id="10513372at2759"/>
<organism evidence="1 2">
    <name type="scientific">Strongylus vulgaris</name>
    <name type="common">Blood worm</name>
    <dbReference type="NCBI Taxonomy" id="40348"/>
    <lineage>
        <taxon>Eukaryota</taxon>
        <taxon>Metazoa</taxon>
        <taxon>Ecdysozoa</taxon>
        <taxon>Nematoda</taxon>
        <taxon>Chromadorea</taxon>
        <taxon>Rhabditida</taxon>
        <taxon>Rhabditina</taxon>
        <taxon>Rhabditomorpha</taxon>
        <taxon>Strongyloidea</taxon>
        <taxon>Strongylidae</taxon>
        <taxon>Strongylus</taxon>
    </lineage>
</organism>